<dbReference type="AlphaFoldDB" id="K0T2M5"/>
<proteinExistence type="predicted"/>
<evidence type="ECO:0000313" key="1">
    <source>
        <dbReference type="EMBL" id="EJK72010.1"/>
    </source>
</evidence>
<protein>
    <submittedName>
        <fullName evidence="1">Uncharacterized protein</fullName>
    </submittedName>
</protein>
<dbReference type="Proteomes" id="UP000266841">
    <property type="component" value="Unassembled WGS sequence"/>
</dbReference>
<sequence>SELRKAVSKTEQAITPSTDKLRFQQKPRSFTAQAMVCIDPHSNSRTTIKGIKITQLPMNLNDATTGHKLQGCSKDRLIVAKFTKRFKNWIYVVLSRVRTLKGLYLLDTLDEDDDTLGEVPRALRLHEQRLKTLERTVLAERAEALSRLDSTHEQAGPAG</sequence>
<gene>
    <name evidence="1" type="ORF">THAOC_06499</name>
</gene>
<name>K0T2M5_THAOC</name>
<evidence type="ECO:0000313" key="2">
    <source>
        <dbReference type="Proteomes" id="UP000266841"/>
    </source>
</evidence>
<dbReference type="EMBL" id="AGNL01006483">
    <property type="protein sequence ID" value="EJK72010.1"/>
    <property type="molecule type" value="Genomic_DNA"/>
</dbReference>
<accession>K0T2M5</accession>
<organism evidence="1 2">
    <name type="scientific">Thalassiosira oceanica</name>
    <name type="common">Marine diatom</name>
    <dbReference type="NCBI Taxonomy" id="159749"/>
    <lineage>
        <taxon>Eukaryota</taxon>
        <taxon>Sar</taxon>
        <taxon>Stramenopiles</taxon>
        <taxon>Ochrophyta</taxon>
        <taxon>Bacillariophyta</taxon>
        <taxon>Coscinodiscophyceae</taxon>
        <taxon>Thalassiosirophycidae</taxon>
        <taxon>Thalassiosirales</taxon>
        <taxon>Thalassiosiraceae</taxon>
        <taxon>Thalassiosira</taxon>
    </lineage>
</organism>
<feature type="non-terminal residue" evidence="1">
    <location>
        <position position="1"/>
    </location>
</feature>
<reference evidence="1 2" key="1">
    <citation type="journal article" date="2012" name="Genome Biol.">
        <title>Genome and low-iron response of an oceanic diatom adapted to chronic iron limitation.</title>
        <authorList>
            <person name="Lommer M."/>
            <person name="Specht M."/>
            <person name="Roy A.S."/>
            <person name="Kraemer L."/>
            <person name="Andreson R."/>
            <person name="Gutowska M.A."/>
            <person name="Wolf J."/>
            <person name="Bergner S.V."/>
            <person name="Schilhabel M.B."/>
            <person name="Klostermeier U.C."/>
            <person name="Beiko R.G."/>
            <person name="Rosenstiel P."/>
            <person name="Hippler M."/>
            <person name="Laroche J."/>
        </authorList>
    </citation>
    <scope>NUCLEOTIDE SEQUENCE [LARGE SCALE GENOMIC DNA]</scope>
    <source>
        <strain evidence="1 2">CCMP1005</strain>
    </source>
</reference>
<comment type="caution">
    <text evidence="1">The sequence shown here is derived from an EMBL/GenBank/DDBJ whole genome shotgun (WGS) entry which is preliminary data.</text>
</comment>
<keyword evidence="2" id="KW-1185">Reference proteome</keyword>
<dbReference type="OrthoDB" id="2927083at2759"/>